<dbReference type="OrthoDB" id="338231at2759"/>
<comment type="caution">
    <text evidence="12">The sequence shown here is derived from an EMBL/GenBank/DDBJ whole genome shotgun (WGS) entry which is preliminary data.</text>
</comment>
<dbReference type="Gene3D" id="1.20.58.1030">
    <property type="match status" value="1"/>
</dbReference>
<evidence type="ECO:0000256" key="8">
    <source>
        <dbReference type="PIRNR" id="PIRNR007764"/>
    </source>
</evidence>
<keyword evidence="6 8" id="KW-0235">DNA replication</keyword>
<dbReference type="Gene3D" id="3.40.5.60">
    <property type="match status" value="1"/>
</dbReference>
<dbReference type="EMBL" id="CAHIKZ030001033">
    <property type="protein sequence ID" value="CAE1250146.1"/>
    <property type="molecule type" value="Genomic_DNA"/>
</dbReference>
<evidence type="ECO:0000256" key="7">
    <source>
        <dbReference type="ARBA" id="ARBA00023242"/>
    </source>
</evidence>
<dbReference type="Proteomes" id="UP000597762">
    <property type="component" value="Unassembled WGS sequence"/>
</dbReference>
<protein>
    <recommendedName>
        <fullName evidence="4 8">DNA replication complex GINS protein SLD5</fullName>
    </recommendedName>
</protein>
<dbReference type="AlphaFoldDB" id="A0A812C294"/>
<feature type="compositionally biased region" description="Polar residues" evidence="9">
    <location>
        <begin position="1"/>
        <end position="13"/>
    </location>
</feature>
<dbReference type="PANTHER" id="PTHR21206">
    <property type="entry name" value="SLD5 PROTEIN"/>
    <property type="match status" value="1"/>
</dbReference>
<dbReference type="SUPFAM" id="SSF160059">
    <property type="entry name" value="PriA/YqbF domain"/>
    <property type="match status" value="1"/>
</dbReference>
<comment type="function">
    <text evidence="8">The GINS complex plays an essential role in the initiation of DNA replication.</text>
</comment>
<dbReference type="Pfam" id="PF16922">
    <property type="entry name" value="SLD5_C"/>
    <property type="match status" value="1"/>
</dbReference>
<evidence type="ECO:0000256" key="3">
    <source>
        <dbReference type="ARBA" id="ARBA00008187"/>
    </source>
</evidence>
<dbReference type="InterPro" id="IPR008591">
    <property type="entry name" value="GINS_Sld5"/>
</dbReference>
<evidence type="ECO:0000256" key="9">
    <source>
        <dbReference type="SAM" id="MobiDB-lite"/>
    </source>
</evidence>
<accession>A0A812C294</accession>
<gene>
    <name evidence="12" type="ORF">SPHA_26973</name>
</gene>
<dbReference type="PIRSF" id="PIRSF007764">
    <property type="entry name" value="Sld5"/>
    <property type="match status" value="1"/>
</dbReference>
<proteinExistence type="inferred from homology"/>
<evidence type="ECO:0000256" key="1">
    <source>
        <dbReference type="ARBA" id="ARBA00004123"/>
    </source>
</evidence>
<keyword evidence="7 8" id="KW-0539">Nucleus</keyword>
<feature type="region of interest" description="Disordered" evidence="9">
    <location>
        <begin position="1"/>
        <end position="21"/>
    </location>
</feature>
<feature type="domain" description="DNA replication complex GINS protein SLD5 C-terminal" evidence="11">
    <location>
        <begin position="171"/>
        <end position="229"/>
    </location>
</feature>
<reference evidence="12" key="1">
    <citation type="submission" date="2021-01" db="EMBL/GenBank/DDBJ databases">
        <authorList>
            <person name="Li R."/>
            <person name="Bekaert M."/>
        </authorList>
    </citation>
    <scope>NUCLEOTIDE SEQUENCE</scope>
    <source>
        <strain evidence="12">Farmed</strain>
    </source>
</reference>
<name>A0A812C294_ACAPH</name>
<organism evidence="12 13">
    <name type="scientific">Acanthosepion pharaonis</name>
    <name type="common">Pharaoh cuttlefish</name>
    <name type="synonym">Sepia pharaonis</name>
    <dbReference type="NCBI Taxonomy" id="158019"/>
    <lineage>
        <taxon>Eukaryota</taxon>
        <taxon>Metazoa</taxon>
        <taxon>Spiralia</taxon>
        <taxon>Lophotrochozoa</taxon>
        <taxon>Mollusca</taxon>
        <taxon>Cephalopoda</taxon>
        <taxon>Coleoidea</taxon>
        <taxon>Decapodiformes</taxon>
        <taxon>Sepiida</taxon>
        <taxon>Sepiina</taxon>
        <taxon>Sepiidae</taxon>
        <taxon>Acanthosepion</taxon>
    </lineage>
</organism>
<sequence length="229" mass="26779">MNSLNQQSFNDSNVDYDEDSEEEAEALTAAEVFAKLEEAWLNEKFSPELLEAKTEIVECIMDQIKVMEENLLKCKKDDMKICIHKMELDRIRFVLSSYLRIRLQKIQNYTAYYLNIENQRTDKQASLFSPEELKFAKEFHSSIDKHLTELAMQHMPSILQNLNDNLSGNKPDLDCYVFLRVNEDTDSVVIDEETTETGEETVDFQKDEQHIIRYQPIRHLVSSSQLTLI</sequence>
<dbReference type="PANTHER" id="PTHR21206:SF0">
    <property type="entry name" value="DNA REPLICATION COMPLEX GINS PROTEIN SLD5"/>
    <property type="match status" value="1"/>
</dbReference>
<evidence type="ECO:0000256" key="2">
    <source>
        <dbReference type="ARBA" id="ARBA00004286"/>
    </source>
</evidence>
<evidence type="ECO:0000256" key="5">
    <source>
        <dbReference type="ARBA" id="ARBA00022454"/>
    </source>
</evidence>
<evidence type="ECO:0000313" key="13">
    <source>
        <dbReference type="Proteomes" id="UP000597762"/>
    </source>
</evidence>
<dbReference type="SUPFAM" id="SSF158573">
    <property type="entry name" value="GINS helical bundle-like"/>
    <property type="match status" value="1"/>
</dbReference>
<dbReference type="GO" id="GO:0006261">
    <property type="term" value="P:DNA-templated DNA replication"/>
    <property type="evidence" value="ECO:0007669"/>
    <property type="project" value="InterPro"/>
</dbReference>
<keyword evidence="13" id="KW-1185">Reference proteome</keyword>
<evidence type="ECO:0000259" key="10">
    <source>
        <dbReference type="Pfam" id="PF05916"/>
    </source>
</evidence>
<dbReference type="Pfam" id="PF05916">
    <property type="entry name" value="Sld5"/>
    <property type="match status" value="1"/>
</dbReference>
<comment type="similarity">
    <text evidence="3 8">Belongs to the GINS4/SLD5 family.</text>
</comment>
<keyword evidence="5" id="KW-0158">Chromosome</keyword>
<evidence type="ECO:0000259" key="11">
    <source>
        <dbReference type="Pfam" id="PF16922"/>
    </source>
</evidence>
<dbReference type="CDD" id="cd21692">
    <property type="entry name" value="GINS_B_Sld5"/>
    <property type="match status" value="1"/>
</dbReference>
<dbReference type="CDD" id="cd11711">
    <property type="entry name" value="GINS_A_Sld5"/>
    <property type="match status" value="1"/>
</dbReference>
<dbReference type="InterPro" id="IPR031633">
    <property type="entry name" value="SLD5_C"/>
</dbReference>
<dbReference type="InterPro" id="IPR038749">
    <property type="entry name" value="Sld5_GINS_A"/>
</dbReference>
<dbReference type="GO" id="GO:0000727">
    <property type="term" value="P:double-strand break repair via break-induced replication"/>
    <property type="evidence" value="ECO:0007669"/>
    <property type="project" value="TreeGrafter"/>
</dbReference>
<dbReference type="InterPro" id="IPR036224">
    <property type="entry name" value="GINS_bundle-like_dom_sf"/>
</dbReference>
<evidence type="ECO:0000313" key="12">
    <source>
        <dbReference type="EMBL" id="CAE1250146.1"/>
    </source>
</evidence>
<dbReference type="FunFam" id="3.40.5.60:FF:000001">
    <property type="entry name" value="DNA replication complex GINS protein SLD5"/>
    <property type="match status" value="1"/>
</dbReference>
<dbReference type="InterPro" id="IPR021151">
    <property type="entry name" value="GINS_A"/>
</dbReference>
<evidence type="ECO:0000256" key="6">
    <source>
        <dbReference type="ARBA" id="ARBA00022705"/>
    </source>
</evidence>
<comment type="subcellular location">
    <subcellularLocation>
        <location evidence="2">Chromosome</location>
    </subcellularLocation>
    <subcellularLocation>
        <location evidence="1 8">Nucleus</location>
    </subcellularLocation>
</comment>
<dbReference type="FunFam" id="1.20.58.1030:FF:000002">
    <property type="entry name" value="DNA replication complex GINS protein SLD5"/>
    <property type="match status" value="1"/>
</dbReference>
<dbReference type="GO" id="GO:0000811">
    <property type="term" value="C:GINS complex"/>
    <property type="evidence" value="ECO:0007669"/>
    <property type="project" value="UniProtKB-UniRule"/>
</dbReference>
<feature type="domain" description="GINS subunit" evidence="10">
    <location>
        <begin position="79"/>
        <end position="150"/>
    </location>
</feature>
<evidence type="ECO:0000256" key="4">
    <source>
        <dbReference type="ARBA" id="ARBA00014804"/>
    </source>
</evidence>